<proteinExistence type="predicted"/>
<evidence type="ECO:0000313" key="6">
    <source>
        <dbReference type="Proteomes" id="UP000602057"/>
    </source>
</evidence>
<protein>
    <submittedName>
        <fullName evidence="5">Site-specific integrase</fullName>
    </submittedName>
</protein>
<name>A0A8J6ULF5_9FLAO</name>
<dbReference type="Gene3D" id="1.10.443.10">
    <property type="entry name" value="Intergrase catalytic core"/>
    <property type="match status" value="1"/>
</dbReference>
<feature type="domain" description="Phage integrase SAM-like" evidence="4">
    <location>
        <begin position="118"/>
        <end position="208"/>
    </location>
</feature>
<evidence type="ECO:0000259" key="4">
    <source>
        <dbReference type="Pfam" id="PF13102"/>
    </source>
</evidence>
<dbReference type="AlphaFoldDB" id="A0A8J6ULF5"/>
<keyword evidence="3" id="KW-0175">Coiled coil</keyword>
<accession>A0A8J6ULF5</accession>
<keyword evidence="6" id="KW-1185">Reference proteome</keyword>
<reference evidence="5" key="1">
    <citation type="journal article" date="2013" name="Int. J. Syst. Evol. Microbiol.">
        <title>Aestuariibaculum suncheonense gen. nov., sp. nov., a marine bacterium of the family Flavobacteriaceae isolated from a tidal flat and emended descriptions of the genera Gaetbulibacter and Tamlana.</title>
        <authorList>
            <person name="Jeong S.H."/>
            <person name="Park M.S."/>
            <person name="Jin H.M."/>
            <person name="Lee K."/>
            <person name="Park W."/>
            <person name="Jeon C.O."/>
        </authorList>
    </citation>
    <scope>NUCLEOTIDE SEQUENCE</scope>
    <source>
        <strain evidence="5">SC17</strain>
    </source>
</reference>
<dbReference type="RefSeq" id="WP_188216837.1">
    <property type="nucleotide sequence ID" value="NZ_BAABGH010000002.1"/>
</dbReference>
<evidence type="ECO:0000256" key="3">
    <source>
        <dbReference type="SAM" id="Coils"/>
    </source>
</evidence>
<dbReference type="Proteomes" id="UP000602057">
    <property type="component" value="Unassembled WGS sequence"/>
</dbReference>
<gene>
    <name evidence="5" type="ORF">ICJ84_12940</name>
</gene>
<evidence type="ECO:0000256" key="1">
    <source>
        <dbReference type="ARBA" id="ARBA00023125"/>
    </source>
</evidence>
<organism evidence="5 6">
    <name type="scientific">Aestuariibaculum suncheonense</name>
    <dbReference type="NCBI Taxonomy" id="1028745"/>
    <lineage>
        <taxon>Bacteria</taxon>
        <taxon>Pseudomonadati</taxon>
        <taxon>Bacteroidota</taxon>
        <taxon>Flavobacteriia</taxon>
        <taxon>Flavobacteriales</taxon>
        <taxon>Flavobacteriaceae</taxon>
    </lineage>
</organism>
<dbReference type="GO" id="GO:0006310">
    <property type="term" value="P:DNA recombination"/>
    <property type="evidence" value="ECO:0007669"/>
    <property type="project" value="UniProtKB-KW"/>
</dbReference>
<evidence type="ECO:0000256" key="2">
    <source>
        <dbReference type="ARBA" id="ARBA00023172"/>
    </source>
</evidence>
<dbReference type="InterPro" id="IPR010998">
    <property type="entry name" value="Integrase_recombinase_N"/>
</dbReference>
<dbReference type="InterPro" id="IPR025269">
    <property type="entry name" value="SAM-like_dom"/>
</dbReference>
<sequence length="441" mass="51135">MTIKFFLQSNKNPATIYVRLREGKSIDAKSKSGYSVNTEDFEKGKVKLKSTSGRISADKKEQAQKHNKTLINLQQELDSLQSIITDRFNDKKDYEVIDSKWLQEIIFPPKSKQELPNTLTAYFDKYLEFKQGSLKHSTYKRNKSIKARIEKYEKANGRTLIQEVNKLFSRRFYAWCIEDGYNNNTALKTLKMIKTVCTHAMESGIKTHPDLQFLTNGYKYTKREHIHLSFEEINKIQEAVITDETLDAARDWLVISCYTAQRVSDFMRFTKDSIKHIKGGYYLFVKQEKTEQPVEIPLISTVINILDKRNGNFPPNFSKNVDSNKAIYNKLIKKVCKEAGINTAVIHHFKNKETNRYEEKEVPKYDAISTHIGRRSYATNYYGIIPTSLLRSATGHASESQFLRYVGRTGSSNSEFLGSMMLQIEKEEMKKQQKKRKLKAV</sequence>
<keyword evidence="1" id="KW-0238">DNA-binding</keyword>
<dbReference type="GO" id="GO:0003677">
    <property type="term" value="F:DNA binding"/>
    <property type="evidence" value="ECO:0007669"/>
    <property type="project" value="UniProtKB-KW"/>
</dbReference>
<dbReference type="GO" id="GO:0015074">
    <property type="term" value="P:DNA integration"/>
    <property type="evidence" value="ECO:0007669"/>
    <property type="project" value="InterPro"/>
</dbReference>
<dbReference type="EMBL" id="JACVXC010000005">
    <property type="protein sequence ID" value="MBD0836341.1"/>
    <property type="molecule type" value="Genomic_DNA"/>
</dbReference>
<dbReference type="InterPro" id="IPR011010">
    <property type="entry name" value="DNA_brk_join_enz"/>
</dbReference>
<comment type="caution">
    <text evidence="5">The sequence shown here is derived from an EMBL/GenBank/DDBJ whole genome shotgun (WGS) entry which is preliminary data.</text>
</comment>
<dbReference type="Pfam" id="PF13102">
    <property type="entry name" value="Phage_int_SAM_5"/>
    <property type="match status" value="1"/>
</dbReference>
<keyword evidence="2" id="KW-0233">DNA recombination</keyword>
<reference evidence="5" key="2">
    <citation type="submission" date="2020-09" db="EMBL/GenBank/DDBJ databases">
        <authorList>
            <person name="Wu Z."/>
        </authorList>
    </citation>
    <scope>NUCLEOTIDE SEQUENCE</scope>
    <source>
        <strain evidence="5">SC17</strain>
    </source>
</reference>
<dbReference type="Gene3D" id="1.10.150.130">
    <property type="match status" value="1"/>
</dbReference>
<feature type="coiled-coil region" evidence="3">
    <location>
        <begin position="56"/>
        <end position="83"/>
    </location>
</feature>
<evidence type="ECO:0000313" key="5">
    <source>
        <dbReference type="EMBL" id="MBD0836341.1"/>
    </source>
</evidence>
<dbReference type="SUPFAM" id="SSF56349">
    <property type="entry name" value="DNA breaking-rejoining enzymes"/>
    <property type="match status" value="1"/>
</dbReference>
<dbReference type="InterPro" id="IPR013762">
    <property type="entry name" value="Integrase-like_cat_sf"/>
</dbReference>